<reference evidence="2" key="1">
    <citation type="submission" date="2020-06" db="EMBL/GenBank/DDBJ databases">
        <authorList>
            <person name="Li T."/>
            <person name="Hu X."/>
            <person name="Zhang T."/>
            <person name="Song X."/>
            <person name="Zhang H."/>
            <person name="Dai N."/>
            <person name="Sheng W."/>
            <person name="Hou X."/>
            <person name="Wei L."/>
        </authorList>
    </citation>
    <scope>NUCLEOTIDE SEQUENCE</scope>
    <source>
        <strain evidence="2">3651</strain>
        <tissue evidence="2">Leaf</tissue>
    </source>
</reference>
<reference evidence="2" key="2">
    <citation type="journal article" date="2024" name="Plant">
        <title>Genomic evolution and insights into agronomic trait innovations of Sesamum species.</title>
        <authorList>
            <person name="Miao H."/>
            <person name="Wang L."/>
            <person name="Qu L."/>
            <person name="Liu H."/>
            <person name="Sun Y."/>
            <person name="Le M."/>
            <person name="Wang Q."/>
            <person name="Wei S."/>
            <person name="Zheng Y."/>
            <person name="Lin W."/>
            <person name="Duan Y."/>
            <person name="Cao H."/>
            <person name="Xiong S."/>
            <person name="Wang X."/>
            <person name="Wei L."/>
            <person name="Li C."/>
            <person name="Ma Q."/>
            <person name="Ju M."/>
            <person name="Zhao R."/>
            <person name="Li G."/>
            <person name="Mu C."/>
            <person name="Tian Q."/>
            <person name="Mei H."/>
            <person name="Zhang T."/>
            <person name="Gao T."/>
            <person name="Zhang H."/>
        </authorList>
    </citation>
    <scope>NUCLEOTIDE SEQUENCE</scope>
    <source>
        <strain evidence="2">3651</strain>
    </source>
</reference>
<protein>
    <submittedName>
        <fullName evidence="2">Uncharacterized protein</fullName>
    </submittedName>
</protein>
<name>A0AAE1XVE5_9LAMI</name>
<accession>A0AAE1XVE5</accession>
<evidence type="ECO:0000313" key="3">
    <source>
        <dbReference type="Proteomes" id="UP001293254"/>
    </source>
</evidence>
<comment type="caution">
    <text evidence="2">The sequence shown here is derived from an EMBL/GenBank/DDBJ whole genome shotgun (WGS) entry which is preliminary data.</text>
</comment>
<evidence type="ECO:0000313" key="2">
    <source>
        <dbReference type="EMBL" id="KAK4418770.1"/>
    </source>
</evidence>
<organism evidence="2 3">
    <name type="scientific">Sesamum alatum</name>
    <dbReference type="NCBI Taxonomy" id="300844"/>
    <lineage>
        <taxon>Eukaryota</taxon>
        <taxon>Viridiplantae</taxon>
        <taxon>Streptophyta</taxon>
        <taxon>Embryophyta</taxon>
        <taxon>Tracheophyta</taxon>
        <taxon>Spermatophyta</taxon>
        <taxon>Magnoliopsida</taxon>
        <taxon>eudicotyledons</taxon>
        <taxon>Gunneridae</taxon>
        <taxon>Pentapetalae</taxon>
        <taxon>asterids</taxon>
        <taxon>lamiids</taxon>
        <taxon>Lamiales</taxon>
        <taxon>Pedaliaceae</taxon>
        <taxon>Sesamum</taxon>
    </lineage>
</organism>
<feature type="region of interest" description="Disordered" evidence="1">
    <location>
        <begin position="119"/>
        <end position="141"/>
    </location>
</feature>
<proteinExistence type="predicted"/>
<dbReference type="EMBL" id="JACGWO010000009">
    <property type="protein sequence ID" value="KAK4418770.1"/>
    <property type="molecule type" value="Genomic_DNA"/>
</dbReference>
<dbReference type="Proteomes" id="UP001293254">
    <property type="component" value="Unassembled WGS sequence"/>
</dbReference>
<feature type="compositionally biased region" description="Basic and acidic residues" evidence="1">
    <location>
        <begin position="119"/>
        <end position="133"/>
    </location>
</feature>
<keyword evidence="3" id="KW-1185">Reference proteome</keyword>
<evidence type="ECO:0000256" key="1">
    <source>
        <dbReference type="SAM" id="MobiDB-lite"/>
    </source>
</evidence>
<dbReference type="AlphaFoldDB" id="A0AAE1XVE5"/>
<gene>
    <name evidence="2" type="ORF">Salat_2289800</name>
</gene>
<sequence length="151" mass="16961">MGTPILIECGRAVFTLSIGFEDASLFFTFACAFPPSSPAPPRVALFLELAFVYYYALEIPSNPRSGFPVLGRSFLDVTQPDWELGYGYSTMVQSPSVSFPFHPSPGMNRKYALLVEGKEAQVPDSRRRTETPHSRRTSPLERPWSKCFPYL</sequence>